<dbReference type="RefSeq" id="WP_161869584.1">
    <property type="nucleotide sequence ID" value="NZ_MAEI02000001.1"/>
</dbReference>
<accession>A0ABV0F5M8</accession>
<reference evidence="1" key="1">
    <citation type="submission" date="2016-06" db="EMBL/GenBank/DDBJ databases">
        <authorList>
            <person name="Van Tyne D."/>
        </authorList>
    </citation>
    <scope>NUCLEOTIDE SEQUENCE</scope>
    <source>
        <strain evidence="1">JM9A</strain>
    </source>
</reference>
<evidence type="ECO:0000313" key="2">
    <source>
        <dbReference type="Proteomes" id="UP001429357"/>
    </source>
</evidence>
<name>A0ABV0F5M8_9ENTE</name>
<reference evidence="1" key="2">
    <citation type="submission" date="2024-02" db="EMBL/GenBank/DDBJ databases">
        <title>The Genome Sequence of Enterococcus diestrammenae JM9A.</title>
        <authorList>
            <person name="Earl A."/>
            <person name="Manson A."/>
            <person name="Gilmore M."/>
            <person name="Sanders J."/>
            <person name="Shea T."/>
            <person name="Howe W."/>
            <person name="Livny J."/>
            <person name="Cuomo C."/>
            <person name="Neafsey D."/>
            <person name="Birren B."/>
        </authorList>
    </citation>
    <scope>NUCLEOTIDE SEQUENCE</scope>
    <source>
        <strain evidence="1">JM9A</strain>
    </source>
</reference>
<evidence type="ECO:0000313" key="1">
    <source>
        <dbReference type="EMBL" id="MEO1782584.1"/>
    </source>
</evidence>
<comment type="caution">
    <text evidence="1">The sequence shown here is derived from an EMBL/GenBank/DDBJ whole genome shotgun (WGS) entry which is preliminary data.</text>
</comment>
<protein>
    <submittedName>
        <fullName evidence="1">Uncharacterized protein</fullName>
    </submittedName>
</protein>
<proteinExistence type="predicted"/>
<organism evidence="1 2">
    <name type="scientific">Enterococcus diestrammenae</name>
    <dbReference type="NCBI Taxonomy" id="1155073"/>
    <lineage>
        <taxon>Bacteria</taxon>
        <taxon>Bacillati</taxon>
        <taxon>Bacillota</taxon>
        <taxon>Bacilli</taxon>
        <taxon>Lactobacillales</taxon>
        <taxon>Enterococcaceae</taxon>
        <taxon>Enterococcus</taxon>
    </lineage>
</organism>
<keyword evidence="2" id="KW-1185">Reference proteome</keyword>
<sequence>MKLIVTMNQIGYFKPETTARRLKDYYYQKEGNPVVFLGYLRLIRLLSELTERVAPLRSELYSIEVREIFLNTDWEQQPYLVLFLQEFREFFTESEWHNLRQRYQRLFPFLEEFVARLWLDYVHLVTLASIDWCAVPDVLPYNTSIRRSP</sequence>
<dbReference type="EMBL" id="MAEI02000001">
    <property type="protein sequence ID" value="MEO1782584.1"/>
    <property type="molecule type" value="Genomic_DNA"/>
</dbReference>
<gene>
    <name evidence="1" type="ORF">BAU18_002196</name>
</gene>
<dbReference type="Proteomes" id="UP001429357">
    <property type="component" value="Unassembled WGS sequence"/>
</dbReference>